<dbReference type="Gene3D" id="1.20.5.320">
    <property type="entry name" value="6-Phosphogluconate Dehydrogenase, domain 3"/>
    <property type="match status" value="1"/>
</dbReference>
<dbReference type="GO" id="GO:0005615">
    <property type="term" value="C:extracellular space"/>
    <property type="evidence" value="ECO:0007669"/>
    <property type="project" value="TreeGrafter"/>
</dbReference>
<feature type="compositionally biased region" description="Low complexity" evidence="1">
    <location>
        <begin position="267"/>
        <end position="279"/>
    </location>
</feature>
<organism evidence="2">
    <name type="scientific">Siphoviridae sp. ctfR912</name>
    <dbReference type="NCBI Taxonomy" id="2825596"/>
    <lineage>
        <taxon>Viruses</taxon>
        <taxon>Duplodnaviria</taxon>
        <taxon>Heunggongvirae</taxon>
        <taxon>Uroviricota</taxon>
        <taxon>Caudoviricetes</taxon>
    </lineage>
</organism>
<reference evidence="2" key="1">
    <citation type="journal article" date="2021" name="Proc. Natl. Acad. Sci. U.S.A.">
        <title>A Catalog of Tens of Thousands of Viruses from Human Metagenomes Reveals Hidden Associations with Chronic Diseases.</title>
        <authorList>
            <person name="Tisza M.J."/>
            <person name="Buck C.B."/>
        </authorList>
    </citation>
    <scope>NUCLEOTIDE SEQUENCE</scope>
    <source>
        <strain evidence="2">CtfR912</strain>
    </source>
</reference>
<sequence length="554" mass="60000">MEKTIEKHLTITSVYRDVEKLGHEIYSQDKGTATFKFTVDKLTASKVLCLFYFKYTKRYITVEAIISENTITVPFDSTLIIADEPVVGYVYFEKVEQSTDVYSFAFNVWVSAIDKAKKTPLVERTTGRIVDVANIVTKQELDELFTKIKEQGGTYDDRNLRTEIGRISTEIETLKTKTDKDTIYDDSALKQRISALESKPNIDTSNLATKDELRNISLMPGPKGDKGETGERGPIGLTGPQGLTGPKGEAGERGPQGDAGPRGADGLQGPMGPQGLQGERGQDGQRGERGEQGPIGQTGPAGPQGIQGERGPKGDDGIQGPPGPKGADGVGIPQTLSLSGNTLTLSHGGGTVNLPASSQNAPTPSTSSSELIGEGMPNGKVDGTIGQTYVDTKKTNGALKWIKRTASGNQGWFVLDGDTGWKKLNILSKLGNSYMQVRRVNYNVYYQFGGLQWGWFGIVRRGNPAFIAHPGNREKKCFIIANGGIPLGYRTSGSLIGQIFNDDGVPYGTWYVGGYGDANHMRFQFNDPVPTDKDIGDIRVSNITYITDDPWPAV</sequence>
<dbReference type="EMBL" id="BK015614">
    <property type="protein sequence ID" value="DAE15890.1"/>
    <property type="molecule type" value="Genomic_DNA"/>
</dbReference>
<feature type="region of interest" description="Disordered" evidence="1">
    <location>
        <begin position="213"/>
        <end position="384"/>
    </location>
</feature>
<dbReference type="Pfam" id="PF01391">
    <property type="entry name" value="Collagen"/>
    <property type="match status" value="1"/>
</dbReference>
<feature type="compositionally biased region" description="Polar residues" evidence="1">
    <location>
        <begin position="354"/>
        <end position="370"/>
    </location>
</feature>
<keyword evidence="2" id="KW-0176">Collagen</keyword>
<name>A0A8S5QAE2_9CAUD</name>
<dbReference type="InterPro" id="IPR008160">
    <property type="entry name" value="Collagen"/>
</dbReference>
<accession>A0A8S5QAE2</accession>
<dbReference type="GO" id="GO:0031012">
    <property type="term" value="C:extracellular matrix"/>
    <property type="evidence" value="ECO:0007669"/>
    <property type="project" value="TreeGrafter"/>
</dbReference>
<feature type="compositionally biased region" description="Low complexity" evidence="1">
    <location>
        <begin position="335"/>
        <end position="346"/>
    </location>
</feature>
<dbReference type="PANTHER" id="PTHR24023">
    <property type="entry name" value="COLLAGEN ALPHA"/>
    <property type="match status" value="1"/>
</dbReference>
<dbReference type="PANTHER" id="PTHR24023:SF1082">
    <property type="entry name" value="COLLAGEN TRIPLE HELIX REPEAT"/>
    <property type="match status" value="1"/>
</dbReference>
<feature type="compositionally biased region" description="Basic and acidic residues" evidence="1">
    <location>
        <begin position="280"/>
        <end position="291"/>
    </location>
</feature>
<evidence type="ECO:0000256" key="1">
    <source>
        <dbReference type="SAM" id="MobiDB-lite"/>
    </source>
</evidence>
<dbReference type="InterPro" id="IPR050149">
    <property type="entry name" value="Collagen_superfamily"/>
</dbReference>
<evidence type="ECO:0000313" key="2">
    <source>
        <dbReference type="EMBL" id="DAE15890.1"/>
    </source>
</evidence>
<protein>
    <submittedName>
        <fullName evidence="2">Collagen triple helix repeat protein</fullName>
    </submittedName>
</protein>
<proteinExistence type="predicted"/>